<dbReference type="PROSITE" id="PS00108">
    <property type="entry name" value="PROTEIN_KINASE_ST"/>
    <property type="match status" value="1"/>
</dbReference>
<feature type="compositionally biased region" description="Polar residues" evidence="7">
    <location>
        <begin position="241"/>
        <end position="253"/>
    </location>
</feature>
<evidence type="ECO:0000256" key="5">
    <source>
        <dbReference type="ARBA" id="ARBA00022840"/>
    </source>
</evidence>
<keyword evidence="2 9" id="KW-0808">Transferase</keyword>
<proteinExistence type="predicted"/>
<evidence type="ECO:0000259" key="8">
    <source>
        <dbReference type="PROSITE" id="PS50011"/>
    </source>
</evidence>
<dbReference type="AlphaFoldDB" id="A0AAF0F9X5"/>
<dbReference type="EMBL" id="CP118376">
    <property type="protein sequence ID" value="WFD43442.1"/>
    <property type="molecule type" value="Genomic_DNA"/>
</dbReference>
<evidence type="ECO:0000313" key="10">
    <source>
        <dbReference type="Proteomes" id="UP001214628"/>
    </source>
</evidence>
<dbReference type="CDD" id="cd14134">
    <property type="entry name" value="PKc_CLK"/>
    <property type="match status" value="1"/>
</dbReference>
<evidence type="ECO:0000313" key="9">
    <source>
        <dbReference type="EMBL" id="WFD43442.1"/>
    </source>
</evidence>
<dbReference type="InterPro" id="IPR051175">
    <property type="entry name" value="CLK_kinases"/>
</dbReference>
<dbReference type="InterPro" id="IPR008271">
    <property type="entry name" value="Ser/Thr_kinase_AS"/>
</dbReference>
<gene>
    <name evidence="9" type="primary">LKH1</name>
    <name evidence="9" type="ORF">MPSI1_002104</name>
</gene>
<dbReference type="Gene3D" id="1.10.510.10">
    <property type="entry name" value="Transferase(Phosphotransferase) domain 1"/>
    <property type="match status" value="1"/>
</dbReference>
<dbReference type="InterPro" id="IPR000719">
    <property type="entry name" value="Prot_kinase_dom"/>
</dbReference>
<feature type="domain" description="Protein kinase" evidence="8">
    <location>
        <begin position="283"/>
        <end position="607"/>
    </location>
</feature>
<dbReference type="GO" id="GO:0005524">
    <property type="term" value="F:ATP binding"/>
    <property type="evidence" value="ECO:0007669"/>
    <property type="project" value="UniProtKB-UniRule"/>
</dbReference>
<keyword evidence="1" id="KW-0723">Serine/threonine-protein kinase</keyword>
<dbReference type="PROSITE" id="PS00107">
    <property type="entry name" value="PROTEIN_KINASE_ATP"/>
    <property type="match status" value="1"/>
</dbReference>
<accession>A0AAF0F9X5</accession>
<evidence type="ECO:0000256" key="6">
    <source>
        <dbReference type="PROSITE-ProRule" id="PRU10141"/>
    </source>
</evidence>
<dbReference type="GO" id="GO:0004712">
    <property type="term" value="F:protein serine/threonine/tyrosine kinase activity"/>
    <property type="evidence" value="ECO:0007669"/>
    <property type="project" value="UniProtKB-EC"/>
</dbReference>
<reference evidence="9" key="1">
    <citation type="submission" date="2023-02" db="EMBL/GenBank/DDBJ databases">
        <title>Mating type loci evolution in Malassezia.</title>
        <authorList>
            <person name="Coelho M.A."/>
        </authorList>
    </citation>
    <scope>NUCLEOTIDE SEQUENCE</scope>
    <source>
        <strain evidence="9">CBS 14136</strain>
    </source>
</reference>
<feature type="compositionally biased region" description="Basic and acidic residues" evidence="7">
    <location>
        <begin position="99"/>
        <end position="108"/>
    </location>
</feature>
<dbReference type="GO" id="GO:0043484">
    <property type="term" value="P:regulation of RNA splicing"/>
    <property type="evidence" value="ECO:0007669"/>
    <property type="project" value="TreeGrafter"/>
</dbReference>
<dbReference type="GO" id="GO:0004674">
    <property type="term" value="F:protein serine/threonine kinase activity"/>
    <property type="evidence" value="ECO:0007669"/>
    <property type="project" value="UniProtKB-KW"/>
</dbReference>
<dbReference type="InterPro" id="IPR011009">
    <property type="entry name" value="Kinase-like_dom_sf"/>
</dbReference>
<keyword evidence="4 9" id="KW-0418">Kinase</keyword>
<feature type="compositionally biased region" description="Polar residues" evidence="7">
    <location>
        <begin position="15"/>
        <end position="41"/>
    </location>
</feature>
<name>A0AAF0F9X5_9BASI</name>
<dbReference type="InterPro" id="IPR017441">
    <property type="entry name" value="Protein_kinase_ATP_BS"/>
</dbReference>
<evidence type="ECO:0000256" key="1">
    <source>
        <dbReference type="ARBA" id="ARBA00022527"/>
    </source>
</evidence>
<dbReference type="PROSITE" id="PS50011">
    <property type="entry name" value="PROTEIN_KINASE_DOM"/>
    <property type="match status" value="1"/>
</dbReference>
<dbReference type="SUPFAM" id="SSF56112">
    <property type="entry name" value="Protein kinase-like (PK-like)"/>
    <property type="match status" value="1"/>
</dbReference>
<dbReference type="EC" id="2.7.12.1" evidence="9"/>
<dbReference type="PANTHER" id="PTHR45646:SF11">
    <property type="entry name" value="SERINE_THREONINE-PROTEIN KINASE DOA"/>
    <property type="match status" value="1"/>
</dbReference>
<feature type="region of interest" description="Disordered" evidence="7">
    <location>
        <begin position="240"/>
        <end position="259"/>
    </location>
</feature>
<evidence type="ECO:0000256" key="7">
    <source>
        <dbReference type="SAM" id="MobiDB-lite"/>
    </source>
</evidence>
<feature type="region of interest" description="Disordered" evidence="7">
    <location>
        <begin position="62"/>
        <end position="108"/>
    </location>
</feature>
<evidence type="ECO:0000256" key="4">
    <source>
        <dbReference type="ARBA" id="ARBA00022777"/>
    </source>
</evidence>
<evidence type="ECO:0000256" key="3">
    <source>
        <dbReference type="ARBA" id="ARBA00022741"/>
    </source>
</evidence>
<keyword evidence="3 6" id="KW-0547">Nucleotide-binding</keyword>
<dbReference type="Gene3D" id="3.30.200.20">
    <property type="entry name" value="Phosphorylase Kinase, domain 1"/>
    <property type="match status" value="1"/>
</dbReference>
<feature type="region of interest" description="Disordered" evidence="7">
    <location>
        <begin position="1"/>
        <end position="41"/>
    </location>
</feature>
<protein>
    <submittedName>
        <fullName evidence="9">Dual-specificity kinase</fullName>
        <ecNumber evidence="9">2.7.12.1</ecNumber>
    </submittedName>
</protein>
<dbReference type="SMART" id="SM00220">
    <property type="entry name" value="S_TKc"/>
    <property type="match status" value="1"/>
</dbReference>
<feature type="binding site" evidence="6">
    <location>
        <position position="312"/>
    </location>
    <ligand>
        <name>ATP</name>
        <dbReference type="ChEBI" id="CHEBI:30616"/>
    </ligand>
</feature>
<dbReference type="Pfam" id="PF00069">
    <property type="entry name" value="Pkinase"/>
    <property type="match status" value="1"/>
</dbReference>
<dbReference type="GO" id="GO:0005634">
    <property type="term" value="C:nucleus"/>
    <property type="evidence" value="ECO:0007669"/>
    <property type="project" value="TreeGrafter"/>
</dbReference>
<evidence type="ECO:0000256" key="2">
    <source>
        <dbReference type="ARBA" id="ARBA00022679"/>
    </source>
</evidence>
<dbReference type="PANTHER" id="PTHR45646">
    <property type="entry name" value="SERINE/THREONINE-PROTEIN KINASE DOA-RELATED"/>
    <property type="match status" value="1"/>
</dbReference>
<dbReference type="Proteomes" id="UP001214628">
    <property type="component" value="Chromosome 2"/>
</dbReference>
<organism evidence="9 10">
    <name type="scientific">Malassezia psittaci</name>
    <dbReference type="NCBI Taxonomy" id="1821823"/>
    <lineage>
        <taxon>Eukaryota</taxon>
        <taxon>Fungi</taxon>
        <taxon>Dikarya</taxon>
        <taxon>Basidiomycota</taxon>
        <taxon>Ustilaginomycotina</taxon>
        <taxon>Malasseziomycetes</taxon>
        <taxon>Malasseziales</taxon>
        <taxon>Malasseziaceae</taxon>
        <taxon>Malassezia</taxon>
    </lineage>
</organism>
<keyword evidence="10" id="KW-1185">Reference proteome</keyword>
<keyword evidence="5 6" id="KW-0067">ATP-binding</keyword>
<sequence>MATVVPRAKKRRLTPQGSYGNYSRNSGVYDSSLGTSLNHPSMNVVQEMIDGQERQVFVVSDDEDTDAPPTVPLGHSLGSANKDALPCPGTKRKASSPSRPEDDSAKRQRHETNLAILDQLAATLHSQGMQPETNAVPFSDGPYAPAQVSRAAYPGAQSSPYGVPSDYASFFHHQQTEASPYINNTFPSAPLTDWNSHTGIGAGVGANGTTAIPNSVLIDRAQKQQQDLAAYRPSAARLQPYQEQSTEAWQPQQHTRELPVPEAIDDKDGHIVVREGDMITSRYQIYGMLGQGTFGKVVHCYDRKLHRSVAIKVIRAIQKYRDASQIEIRVLRCLRQNDASNQYRCIQLLDTFDFRNHVCIVSDLLDRSVFDFLKDNSFQPFPCRHIWSFARQLCKSVAFLHRLTLIHTDLKPENILLIDASFDVVATSRSANARKRRVLRNDEIRLIDFGSATFNDEYHSGVVSTRHYRAPEIILGMGWSYPCDAWSLGCILVEFFTGDALFQTHDNLEHLAMMESVLGILPDDYRRKAETYKPEFFRNGRLDYPRSDTSKQSRRYVQNMKPLHQIVSPHASFTKHNQRFISLLRGLLEFDPAKRMTLQEALRHPYFDLAPNEIPP</sequence>